<dbReference type="EMBL" id="HAAD01000336">
    <property type="protein sequence ID" value="CDG66568.1"/>
    <property type="molecule type" value="mRNA"/>
</dbReference>
<feature type="disulfide bond" evidence="16">
    <location>
        <begin position="398"/>
        <end position="404"/>
    </location>
</feature>
<feature type="disulfide bond" evidence="16">
    <location>
        <begin position="48"/>
        <end position="377"/>
    </location>
</feature>
<comment type="catalytic activity">
    <reaction evidence="15">
        <text>(2R)-2,3-bisphosphoglycerate + H2O = (2R)-2-phosphoglycerate + phosphate</text>
        <dbReference type="Rhea" id="RHEA:27381"/>
        <dbReference type="ChEBI" id="CHEBI:15377"/>
        <dbReference type="ChEBI" id="CHEBI:43474"/>
        <dbReference type="ChEBI" id="CHEBI:58248"/>
        <dbReference type="ChEBI" id="CHEBI:58289"/>
        <dbReference type="EC" id="3.1.3.80"/>
    </reaction>
    <physiologicalReaction direction="left-to-right" evidence="15">
        <dbReference type="Rhea" id="RHEA:27382"/>
    </physiologicalReaction>
</comment>
<dbReference type="SUPFAM" id="SSF53254">
    <property type="entry name" value="Phosphoglycerate mutase-like"/>
    <property type="match status" value="1"/>
</dbReference>
<evidence type="ECO:0000256" key="2">
    <source>
        <dbReference type="ARBA" id="ARBA00008422"/>
    </source>
</evidence>
<evidence type="ECO:0000313" key="18">
    <source>
        <dbReference type="EMBL" id="CDG66568.1"/>
    </source>
</evidence>
<organism evidence="18">
    <name type="scientific">Hydra vulgaris</name>
    <name type="common">Hydra</name>
    <name type="synonym">Hydra attenuata</name>
    <dbReference type="NCBI Taxonomy" id="6087"/>
    <lineage>
        <taxon>Eukaryota</taxon>
        <taxon>Metazoa</taxon>
        <taxon>Cnidaria</taxon>
        <taxon>Hydrozoa</taxon>
        <taxon>Hydroidolina</taxon>
        <taxon>Anthoathecata</taxon>
        <taxon>Aplanulata</taxon>
        <taxon>Hydridae</taxon>
        <taxon>Hydra</taxon>
    </lineage>
</organism>
<dbReference type="GO" id="GO:0052745">
    <property type="term" value="F:inositol phosphate phosphatase activity"/>
    <property type="evidence" value="ECO:0007669"/>
    <property type="project" value="TreeGrafter"/>
</dbReference>
<dbReference type="KEGG" id="hmg:100198610"/>
<keyword evidence="9" id="KW-0472">Membrane</keyword>
<dbReference type="InterPro" id="IPR016274">
    <property type="entry name" value="Histidine_acid_Pase_euk"/>
</dbReference>
<dbReference type="PANTHER" id="PTHR20963:SF8">
    <property type="entry name" value="MULTIPLE INOSITOL POLYPHOSPHATE PHOSPHATASE 1"/>
    <property type="match status" value="1"/>
</dbReference>
<evidence type="ECO:0000256" key="1">
    <source>
        <dbReference type="ARBA" id="ARBA00004236"/>
    </source>
</evidence>
<dbReference type="EC" id="3.1.3.62" evidence="4"/>
<comment type="catalytic activity">
    <reaction evidence="12">
        <text>1D-myo-inositol 1,2,5,6-tetrakisphosphate + H2O = 1D-myo-inositol 1,2,6-trisphosphate + phosphate</text>
        <dbReference type="Rhea" id="RHEA:77119"/>
        <dbReference type="ChEBI" id="CHEBI:15377"/>
        <dbReference type="ChEBI" id="CHEBI:43474"/>
        <dbReference type="ChEBI" id="CHEBI:195535"/>
        <dbReference type="ChEBI" id="CHEBI:195537"/>
        <dbReference type="EC" id="3.1.3.62"/>
    </reaction>
    <physiologicalReaction direction="left-to-right" evidence="12">
        <dbReference type="Rhea" id="RHEA:77120"/>
    </physiologicalReaction>
</comment>
<dbReference type="OMA" id="RGRSDWC"/>
<dbReference type="Gene3D" id="3.40.50.1240">
    <property type="entry name" value="Phosphoglycerate mutase-like"/>
    <property type="match status" value="1"/>
</dbReference>
<comment type="catalytic activity">
    <reaction evidence="14">
        <text>1D-myo-inositol hexakisphosphate + H2O = 1D-myo-inositol 1,2,4,5,6-pentakisphosphate + phosphate</text>
        <dbReference type="Rhea" id="RHEA:16989"/>
        <dbReference type="ChEBI" id="CHEBI:15377"/>
        <dbReference type="ChEBI" id="CHEBI:43474"/>
        <dbReference type="ChEBI" id="CHEBI:57798"/>
        <dbReference type="ChEBI" id="CHEBI:58130"/>
        <dbReference type="EC" id="3.1.3.62"/>
    </reaction>
    <physiologicalReaction direction="left-to-right" evidence="14">
        <dbReference type="Rhea" id="RHEA:16990"/>
    </physiologicalReaction>
</comment>
<protein>
    <recommendedName>
        <fullName evidence="5">Multiple inositol polyphosphate phosphatase 1</fullName>
        <ecNumber evidence="4">3.1.3.62</ecNumber>
        <ecNumber evidence="3">3.1.3.80</ecNumber>
    </recommendedName>
    <alternativeName>
        <fullName evidence="11">2,3-bisphosphoglycerate 3-phosphatase</fullName>
    </alternativeName>
</protein>
<feature type="disulfide bond" evidence="16">
    <location>
        <begin position="245"/>
        <end position="261"/>
    </location>
</feature>
<dbReference type="InterPro" id="IPR029033">
    <property type="entry name" value="His_PPase_superfam"/>
</dbReference>
<gene>
    <name evidence="18" type="primary">MINPP1</name>
</gene>
<accession>T2M2X2</accession>
<keyword evidence="16" id="KW-1015">Disulfide bond</keyword>
<sequence>MILGLILLIQFLKPSYGNECWNNPLFSSKTPYKLVGNMNLDVKYPDGCKPVQINLVHRHGHRYPSRKNIIEFSDMFDILKSAHQASSKDFPTENPFTVDQDKLLTVVGEEEMYGIAQRIRQRFPELFTQSYSSVFHKFESSCKSRCLHSSSAFAYGLFEGTGALGECRFQPVAVRTRPCDVDMVLRFFQLCQKYVAEVEENKSAVTEMKKFGLGDEVQLVINKMKKKLGLPKIDIKLLKSMFLFCAYEIGIFNGSTNSGLCSLFDNNDLQILEYYLDLKHYYRRFSAFPITYKSSCPLLADVVKHMKKASLNTTESLGGIFRSSHAETIMPFIALLGLNKDPVELRADNFNEMKSREFRPSCISPFSGNVYFVLYDCGSKKHKIQLYMNEYLVKIPCCESMYECDFDTFLKCYESIVDNCNFNEICSLKKTEL</sequence>
<comment type="catalytic activity">
    <reaction evidence="13">
        <text>1D-myo-inositol 1,2,4,5,6-pentakisphosphate + H2O = 1D-myo-inositol 1,2,5,6-tetrakisphosphate + phosphate</text>
        <dbReference type="Rhea" id="RHEA:77115"/>
        <dbReference type="ChEBI" id="CHEBI:15377"/>
        <dbReference type="ChEBI" id="CHEBI:43474"/>
        <dbReference type="ChEBI" id="CHEBI:57798"/>
        <dbReference type="ChEBI" id="CHEBI:195535"/>
        <dbReference type="EC" id="3.1.3.62"/>
    </reaction>
    <physiologicalReaction direction="left-to-right" evidence="13">
        <dbReference type="Rhea" id="RHEA:77116"/>
    </physiologicalReaction>
</comment>
<dbReference type="EC" id="3.1.3.80" evidence="3"/>
<keyword evidence="10" id="KW-0325">Glycoprotein</keyword>
<comment type="similarity">
    <text evidence="2">Belongs to the histidine acid phosphatase family. MINPP1 subfamily.</text>
</comment>
<feature type="chain" id="PRO_5044738644" description="Multiple inositol polyphosphate phosphatase 1" evidence="17">
    <location>
        <begin position="18"/>
        <end position="433"/>
    </location>
</feature>
<evidence type="ECO:0000256" key="3">
    <source>
        <dbReference type="ARBA" id="ARBA00012976"/>
    </source>
</evidence>
<evidence type="ECO:0000256" key="5">
    <source>
        <dbReference type="ARBA" id="ARBA00018097"/>
    </source>
</evidence>
<evidence type="ECO:0000256" key="11">
    <source>
        <dbReference type="ARBA" id="ARBA00031642"/>
    </source>
</evidence>
<evidence type="ECO:0000256" key="10">
    <source>
        <dbReference type="ARBA" id="ARBA00023180"/>
    </source>
</evidence>
<keyword evidence="6" id="KW-1003">Cell membrane</keyword>
<feature type="signal peptide" evidence="17">
    <location>
        <begin position="1"/>
        <end position="17"/>
    </location>
</feature>
<keyword evidence="8" id="KW-0378">Hydrolase</keyword>
<evidence type="ECO:0000256" key="8">
    <source>
        <dbReference type="ARBA" id="ARBA00022801"/>
    </source>
</evidence>
<name>T2M2X2_HYDVU</name>
<dbReference type="GO" id="GO:0003993">
    <property type="term" value="F:acid phosphatase activity"/>
    <property type="evidence" value="ECO:0007669"/>
    <property type="project" value="TreeGrafter"/>
</dbReference>
<evidence type="ECO:0000256" key="9">
    <source>
        <dbReference type="ARBA" id="ARBA00023136"/>
    </source>
</evidence>
<dbReference type="OrthoDB" id="6509975at2759"/>
<evidence type="ECO:0000256" key="6">
    <source>
        <dbReference type="ARBA" id="ARBA00022475"/>
    </source>
</evidence>
<dbReference type="AlphaFoldDB" id="T2M2X2"/>
<reference evidence="18" key="1">
    <citation type="journal article" date="2013" name="Genome Biol. Evol.">
        <title>Punctuated emergences of genetic and phenotypic innovations in eumetazoan, bilaterian, euteleostome, and hominidae ancestors.</title>
        <authorList>
            <person name="Wenger Y."/>
            <person name="Galliot B."/>
        </authorList>
    </citation>
    <scope>NUCLEOTIDE SEQUENCE</scope>
    <source>
        <tissue evidence="18">Whole animals</tissue>
    </source>
</reference>
<dbReference type="Pfam" id="PF00328">
    <property type="entry name" value="His_Phos_2"/>
    <property type="match status" value="1"/>
</dbReference>
<evidence type="ECO:0000256" key="16">
    <source>
        <dbReference type="PIRSR" id="PIRSR000894-2"/>
    </source>
</evidence>
<evidence type="ECO:0000256" key="14">
    <source>
        <dbReference type="ARBA" id="ARBA00043691"/>
    </source>
</evidence>
<evidence type="ECO:0000256" key="7">
    <source>
        <dbReference type="ARBA" id="ARBA00022729"/>
    </source>
</evidence>
<dbReference type="CDD" id="cd07061">
    <property type="entry name" value="HP_HAP_like"/>
    <property type="match status" value="1"/>
</dbReference>
<dbReference type="PANTHER" id="PTHR20963">
    <property type="entry name" value="MULTIPLE INOSITOL POLYPHOSPHATE PHOSPHATASE-RELATED"/>
    <property type="match status" value="1"/>
</dbReference>
<comment type="subcellular location">
    <subcellularLocation>
        <location evidence="1">Cell membrane</location>
    </subcellularLocation>
</comment>
<proteinExistence type="evidence at transcript level"/>
<evidence type="ECO:0000256" key="12">
    <source>
        <dbReference type="ARBA" id="ARBA00043668"/>
    </source>
</evidence>
<dbReference type="GO" id="GO:0005886">
    <property type="term" value="C:plasma membrane"/>
    <property type="evidence" value="ECO:0007669"/>
    <property type="project" value="UniProtKB-SubCell"/>
</dbReference>
<evidence type="ECO:0000256" key="4">
    <source>
        <dbReference type="ARBA" id="ARBA00013040"/>
    </source>
</evidence>
<dbReference type="PIRSF" id="PIRSF000894">
    <property type="entry name" value="Acid_phosphatase"/>
    <property type="match status" value="1"/>
</dbReference>
<dbReference type="InterPro" id="IPR000560">
    <property type="entry name" value="His_Pase_clade-2"/>
</dbReference>
<keyword evidence="7 17" id="KW-0732">Signal</keyword>
<evidence type="ECO:0000256" key="13">
    <source>
        <dbReference type="ARBA" id="ARBA00043671"/>
    </source>
</evidence>
<evidence type="ECO:0000256" key="15">
    <source>
        <dbReference type="ARBA" id="ARBA00043832"/>
    </source>
</evidence>
<evidence type="ECO:0000256" key="17">
    <source>
        <dbReference type="SAM" id="SignalP"/>
    </source>
</evidence>
<dbReference type="GO" id="GO:0034417">
    <property type="term" value="F:bisphosphoglycerate 3-phosphatase activity"/>
    <property type="evidence" value="ECO:0007669"/>
    <property type="project" value="UniProtKB-EC"/>
</dbReference>